<dbReference type="OrthoDB" id="3565018at2759"/>
<keyword evidence="1" id="KW-0175">Coiled coil</keyword>
<protein>
    <recommendedName>
        <fullName evidence="2">DUF7580 domain-containing protein</fullName>
    </recommendedName>
</protein>
<dbReference type="PANTHER" id="PTHR35186">
    <property type="entry name" value="ANK_REP_REGION DOMAIN-CONTAINING PROTEIN"/>
    <property type="match status" value="1"/>
</dbReference>
<dbReference type="EMBL" id="JAGPYM010000022">
    <property type="protein sequence ID" value="KAH6883904.1"/>
    <property type="molecule type" value="Genomic_DNA"/>
</dbReference>
<dbReference type="Pfam" id="PF24476">
    <property type="entry name" value="DUF7580"/>
    <property type="match status" value="1"/>
</dbReference>
<organism evidence="3 4">
    <name type="scientific">Thelonectria olida</name>
    <dbReference type="NCBI Taxonomy" id="1576542"/>
    <lineage>
        <taxon>Eukaryota</taxon>
        <taxon>Fungi</taxon>
        <taxon>Dikarya</taxon>
        <taxon>Ascomycota</taxon>
        <taxon>Pezizomycotina</taxon>
        <taxon>Sordariomycetes</taxon>
        <taxon>Hypocreomycetidae</taxon>
        <taxon>Hypocreales</taxon>
        <taxon>Nectriaceae</taxon>
        <taxon>Thelonectria</taxon>
    </lineage>
</organism>
<feature type="coiled-coil region" evidence="1">
    <location>
        <begin position="38"/>
        <end position="65"/>
    </location>
</feature>
<dbReference type="Proteomes" id="UP000777438">
    <property type="component" value="Unassembled WGS sequence"/>
</dbReference>
<dbReference type="PANTHER" id="PTHR35186:SF4">
    <property type="entry name" value="PRION-INHIBITION AND PROPAGATION HELO DOMAIN-CONTAINING PROTEIN"/>
    <property type="match status" value="1"/>
</dbReference>
<comment type="caution">
    <text evidence="3">The sequence shown here is derived from an EMBL/GenBank/DDBJ whole genome shotgun (WGS) entry which is preliminary data.</text>
</comment>
<name>A0A9P8VWV7_9HYPO</name>
<sequence length="584" mass="66338">MSGFEIAGAVLGSIPLLISTLEYYKNGLRTIQRWRKYDKELQSLIRNLETERVKLQNICEKLLDGLVPPSRIDAMVENPLGDLWMEEEAQKKIRARLWRSWDVFERTLRDIQTAIEEMNERLGNGVEMKWSDKSLAVKELKRASFTLSRSTYADLLTAIRDGISNLESLATMNIELEPQRRVRSRVRLLNILRDLSSSIYRAVCSSLTCTCKHRVSMRLSNWTGNITPVDDEEEVIQSLKVHLALSFDRLQPKESLPAATDKQAWEELLIQASPPLHTPTETSTLPRKTTECIMDSANQKSKAVSFSLSRFSSFSSMTTMVQTESSLVANLVTDMALGATGIALPKVQSSINLCGKLKKSPITKRPSCLGVISDQSHPNTRSYTVYSSTLSSLEGNNWRMVSLREVLECQSGQNPLTYRQRLQLAVFIATSVLQFYKTPWMPEVPSNRNIFFIRSERFSYYDKAFVMAERDGLYGEAKIFPIIRNPTLLALGVLLIELLRGHTIDSLRTPDEILSTDLRPLSDYMTTRRLLGEVCQTSSNYGSAVRRCIDGEFQRQDLNLEDEDFRQEVYRGVVALLEEDLSNS</sequence>
<dbReference type="AlphaFoldDB" id="A0A9P8VWV7"/>
<proteinExistence type="predicted"/>
<feature type="domain" description="DUF7580" evidence="2">
    <location>
        <begin position="192"/>
        <end position="583"/>
    </location>
</feature>
<accession>A0A9P8VWV7</accession>
<evidence type="ECO:0000256" key="1">
    <source>
        <dbReference type="SAM" id="Coils"/>
    </source>
</evidence>
<gene>
    <name evidence="3" type="ORF">B0T10DRAFT_494008</name>
</gene>
<dbReference type="InterPro" id="IPR056002">
    <property type="entry name" value="DUF7580"/>
</dbReference>
<keyword evidence="4" id="KW-1185">Reference proteome</keyword>
<reference evidence="3 4" key="1">
    <citation type="journal article" date="2021" name="Nat. Commun.">
        <title>Genetic determinants of endophytism in the Arabidopsis root mycobiome.</title>
        <authorList>
            <person name="Mesny F."/>
            <person name="Miyauchi S."/>
            <person name="Thiergart T."/>
            <person name="Pickel B."/>
            <person name="Atanasova L."/>
            <person name="Karlsson M."/>
            <person name="Huettel B."/>
            <person name="Barry K.W."/>
            <person name="Haridas S."/>
            <person name="Chen C."/>
            <person name="Bauer D."/>
            <person name="Andreopoulos W."/>
            <person name="Pangilinan J."/>
            <person name="LaButti K."/>
            <person name="Riley R."/>
            <person name="Lipzen A."/>
            <person name="Clum A."/>
            <person name="Drula E."/>
            <person name="Henrissat B."/>
            <person name="Kohler A."/>
            <person name="Grigoriev I.V."/>
            <person name="Martin F.M."/>
            <person name="Hacquard S."/>
        </authorList>
    </citation>
    <scope>NUCLEOTIDE SEQUENCE [LARGE SCALE GENOMIC DNA]</scope>
    <source>
        <strain evidence="3 4">MPI-CAGE-CH-0241</strain>
    </source>
</reference>
<evidence type="ECO:0000313" key="4">
    <source>
        <dbReference type="Proteomes" id="UP000777438"/>
    </source>
</evidence>
<evidence type="ECO:0000259" key="2">
    <source>
        <dbReference type="Pfam" id="PF24476"/>
    </source>
</evidence>
<evidence type="ECO:0000313" key="3">
    <source>
        <dbReference type="EMBL" id="KAH6883904.1"/>
    </source>
</evidence>